<dbReference type="CDD" id="cd06261">
    <property type="entry name" value="TM_PBP2"/>
    <property type="match status" value="1"/>
</dbReference>
<keyword evidence="5 7" id="KW-1133">Transmembrane helix</keyword>
<accession>A0A917DQ76</accession>
<gene>
    <name evidence="9" type="ORF">GCM10010911_12440</name>
</gene>
<dbReference type="InterPro" id="IPR035906">
    <property type="entry name" value="MetI-like_sf"/>
</dbReference>
<dbReference type="PANTHER" id="PTHR43744">
    <property type="entry name" value="ABC TRANSPORTER PERMEASE PROTEIN MG189-RELATED-RELATED"/>
    <property type="match status" value="1"/>
</dbReference>
<keyword evidence="3" id="KW-1003">Cell membrane</keyword>
<comment type="subcellular location">
    <subcellularLocation>
        <location evidence="1 7">Cell membrane</location>
        <topology evidence="1 7">Multi-pass membrane protein</topology>
    </subcellularLocation>
</comment>
<evidence type="ECO:0000313" key="9">
    <source>
        <dbReference type="EMBL" id="GGD56211.1"/>
    </source>
</evidence>
<feature type="transmembrane region" description="Helical" evidence="7">
    <location>
        <begin position="97"/>
        <end position="118"/>
    </location>
</feature>
<evidence type="ECO:0000259" key="8">
    <source>
        <dbReference type="PROSITE" id="PS50928"/>
    </source>
</evidence>
<keyword evidence="6 7" id="KW-0472">Membrane</keyword>
<dbReference type="PANTHER" id="PTHR43744:SF8">
    <property type="entry name" value="SN-GLYCEROL-3-PHOSPHATE TRANSPORT SYSTEM PERMEASE PROTEIN UGPE"/>
    <property type="match status" value="1"/>
</dbReference>
<keyword evidence="9" id="KW-0067">ATP-binding</keyword>
<feature type="domain" description="ABC transmembrane type-1" evidence="8">
    <location>
        <begin position="62"/>
        <end position="252"/>
    </location>
</feature>
<keyword evidence="9" id="KW-0547">Nucleotide-binding</keyword>
<feature type="transmembrane region" description="Helical" evidence="7">
    <location>
        <begin position="7"/>
        <end position="30"/>
    </location>
</feature>
<dbReference type="InterPro" id="IPR000515">
    <property type="entry name" value="MetI-like"/>
</dbReference>
<evidence type="ECO:0000256" key="1">
    <source>
        <dbReference type="ARBA" id="ARBA00004651"/>
    </source>
</evidence>
<dbReference type="GO" id="GO:0055085">
    <property type="term" value="P:transmembrane transport"/>
    <property type="evidence" value="ECO:0007669"/>
    <property type="project" value="InterPro"/>
</dbReference>
<comment type="similarity">
    <text evidence="7">Belongs to the binding-protein-dependent transport system permease family.</text>
</comment>
<sequence>MKIISRAFLIILTILSLFPFYLMIVMSTHYNEDLFKGLPLLPGKYMVENFTAVLKSNFLQVYANSLIVSVSSVVVAVLFSALIGFAIAKYNFRMKKALYYFIVVTMMVPSQVGVIGYITEMRVLGLGNTLWPIILIWFAFPFGAFFMSQFMQDTIPNEVMECARIDGCSEPRILFQIAFPLIKSGLGTLAILVFVWSWNNYLLPLVTINDSRWFTIPVFVSNLGIVHRTDYAARMAALAMTTIPLLIIFVLGSKNFIKGVTAGAVKG</sequence>
<evidence type="ECO:0000256" key="6">
    <source>
        <dbReference type="ARBA" id="ARBA00023136"/>
    </source>
</evidence>
<dbReference type="PROSITE" id="PS50928">
    <property type="entry name" value="ABC_TM1"/>
    <property type="match status" value="1"/>
</dbReference>
<dbReference type="GO" id="GO:0005886">
    <property type="term" value="C:plasma membrane"/>
    <property type="evidence" value="ECO:0007669"/>
    <property type="project" value="UniProtKB-SubCell"/>
</dbReference>
<evidence type="ECO:0000256" key="2">
    <source>
        <dbReference type="ARBA" id="ARBA00022448"/>
    </source>
</evidence>
<reference evidence="9" key="1">
    <citation type="journal article" date="2014" name="Int. J. Syst. Evol. Microbiol.">
        <title>Complete genome sequence of Corynebacterium casei LMG S-19264T (=DSM 44701T), isolated from a smear-ripened cheese.</title>
        <authorList>
            <consortium name="US DOE Joint Genome Institute (JGI-PGF)"/>
            <person name="Walter F."/>
            <person name="Albersmeier A."/>
            <person name="Kalinowski J."/>
            <person name="Ruckert C."/>
        </authorList>
    </citation>
    <scope>NUCLEOTIDE SEQUENCE</scope>
    <source>
        <strain evidence="9">CGMCC 1.15178</strain>
    </source>
</reference>
<keyword evidence="2 7" id="KW-0813">Transport</keyword>
<organism evidence="9 10">
    <name type="scientific">Paenibacillus nasutitermitis</name>
    <dbReference type="NCBI Taxonomy" id="1652958"/>
    <lineage>
        <taxon>Bacteria</taxon>
        <taxon>Bacillati</taxon>
        <taxon>Bacillota</taxon>
        <taxon>Bacilli</taxon>
        <taxon>Bacillales</taxon>
        <taxon>Paenibacillaceae</taxon>
        <taxon>Paenibacillus</taxon>
    </lineage>
</organism>
<evidence type="ECO:0000256" key="3">
    <source>
        <dbReference type="ARBA" id="ARBA00022475"/>
    </source>
</evidence>
<dbReference type="EMBL" id="BMHP01000001">
    <property type="protein sequence ID" value="GGD56211.1"/>
    <property type="molecule type" value="Genomic_DNA"/>
</dbReference>
<evidence type="ECO:0000313" key="10">
    <source>
        <dbReference type="Proteomes" id="UP000612456"/>
    </source>
</evidence>
<feature type="transmembrane region" description="Helical" evidence="7">
    <location>
        <begin position="130"/>
        <end position="152"/>
    </location>
</feature>
<dbReference type="SUPFAM" id="SSF161098">
    <property type="entry name" value="MetI-like"/>
    <property type="match status" value="1"/>
</dbReference>
<dbReference type="Proteomes" id="UP000612456">
    <property type="component" value="Unassembled WGS sequence"/>
</dbReference>
<reference evidence="9" key="2">
    <citation type="submission" date="2020-09" db="EMBL/GenBank/DDBJ databases">
        <authorList>
            <person name="Sun Q."/>
            <person name="Zhou Y."/>
        </authorList>
    </citation>
    <scope>NUCLEOTIDE SEQUENCE</scope>
    <source>
        <strain evidence="9">CGMCC 1.15178</strain>
    </source>
</reference>
<dbReference type="Gene3D" id="1.10.3720.10">
    <property type="entry name" value="MetI-like"/>
    <property type="match status" value="1"/>
</dbReference>
<feature type="transmembrane region" description="Helical" evidence="7">
    <location>
        <begin position="173"/>
        <end position="196"/>
    </location>
</feature>
<proteinExistence type="inferred from homology"/>
<dbReference type="RefSeq" id="WP_188990114.1">
    <property type="nucleotide sequence ID" value="NZ_BMHP01000001.1"/>
</dbReference>
<evidence type="ECO:0000256" key="4">
    <source>
        <dbReference type="ARBA" id="ARBA00022692"/>
    </source>
</evidence>
<dbReference type="GO" id="GO:0005524">
    <property type="term" value="F:ATP binding"/>
    <property type="evidence" value="ECO:0007669"/>
    <property type="project" value="UniProtKB-KW"/>
</dbReference>
<dbReference type="AlphaFoldDB" id="A0A917DQ76"/>
<keyword evidence="10" id="KW-1185">Reference proteome</keyword>
<evidence type="ECO:0000256" key="7">
    <source>
        <dbReference type="RuleBase" id="RU363032"/>
    </source>
</evidence>
<evidence type="ECO:0000256" key="5">
    <source>
        <dbReference type="ARBA" id="ARBA00022989"/>
    </source>
</evidence>
<name>A0A917DQ76_9BACL</name>
<comment type="caution">
    <text evidence="9">The sequence shown here is derived from an EMBL/GenBank/DDBJ whole genome shotgun (WGS) entry which is preliminary data.</text>
</comment>
<feature type="transmembrane region" description="Helical" evidence="7">
    <location>
        <begin position="61"/>
        <end position="85"/>
    </location>
</feature>
<keyword evidence="4 7" id="KW-0812">Transmembrane</keyword>
<dbReference type="Pfam" id="PF00528">
    <property type="entry name" value="BPD_transp_1"/>
    <property type="match status" value="1"/>
</dbReference>
<protein>
    <submittedName>
        <fullName evidence="9">Sugar ABC transporter ATP-binding protein</fullName>
    </submittedName>
</protein>
<feature type="transmembrane region" description="Helical" evidence="7">
    <location>
        <begin position="231"/>
        <end position="251"/>
    </location>
</feature>